<reference evidence="1 2" key="1">
    <citation type="journal article" date="2016" name="Mol. Biol. Evol.">
        <title>Genome-Wide Survey of Gut Fungi (Harpellales) Reveals the First Horizontally Transferred Ubiquitin Gene from a Mosquito Host.</title>
        <authorList>
            <person name="Wang Y."/>
            <person name="White M.M."/>
            <person name="Kvist S."/>
            <person name="Moncalvo J.M."/>
        </authorList>
    </citation>
    <scope>NUCLEOTIDE SEQUENCE [LARGE SCALE GENOMIC DNA]</scope>
    <source>
        <strain evidence="1 2">ALG-7-W6</strain>
    </source>
</reference>
<dbReference type="Proteomes" id="UP000187455">
    <property type="component" value="Unassembled WGS sequence"/>
</dbReference>
<evidence type="ECO:0000313" key="2">
    <source>
        <dbReference type="Proteomes" id="UP000187455"/>
    </source>
</evidence>
<protein>
    <submittedName>
        <fullName evidence="1">Uncharacterized protein</fullName>
    </submittedName>
</protein>
<proteinExistence type="predicted"/>
<comment type="caution">
    <text evidence="1">The sequence shown here is derived from an EMBL/GenBank/DDBJ whole genome shotgun (WGS) entry which is preliminary data.</text>
</comment>
<dbReference type="AlphaFoldDB" id="A0A1R0GUY3"/>
<accession>A0A1R0GUY3</accession>
<gene>
    <name evidence="1" type="ORF">AYI68_g5209</name>
</gene>
<evidence type="ECO:0000313" key="1">
    <source>
        <dbReference type="EMBL" id="OLY80694.1"/>
    </source>
</evidence>
<sequence>MSGSSDKSQHRYSVLENKTPKNKKITFTHEIILDTPTPLTLNKESKEVISLITPSFKEGFISRSEKNLRKSNEIEEFIQSQSKNVFLHNSPEKTKGFGKLNKESYHENSSFKNFLNDSQPHVLLSSSDSGHSPNFLDELSEPSIDSIDFDRDRHVFDLNSILKSEDKDDKVKDFRNSIENYIFEENENLSDSSFNVLNQEKLGLNKQNELTELKFKLPNERVEIEDSFTFKEQSSQKSQSINTKLNEDQEFIEKNNFSIIEDVISVSGSEKDTSDPETNLSSIFCENEKQSTKEFNDIKQNHKSLKLYQSNNDFLENRSPSSDGFFDNSYRFINAAGLKIASSKEHNLSKINSSPTNFNIKDLSSLPFSDHSTSDLIYLKDDPSNYKISVDTHESFDSLERMNILDIPANRSSNYESIISTEDESGSENREFGIVDNISPVYRSYKGDHQTDFRQRSSSIYLSYESSDGFFLDSDGYDDNQIPTKTSLLNEIHLPCDDPVETFSKKIEKPEVISHLPPLMSSQNRLCLQIFN</sequence>
<organism evidence="1 2">
    <name type="scientific">Smittium mucronatum</name>
    <dbReference type="NCBI Taxonomy" id="133383"/>
    <lineage>
        <taxon>Eukaryota</taxon>
        <taxon>Fungi</taxon>
        <taxon>Fungi incertae sedis</taxon>
        <taxon>Zoopagomycota</taxon>
        <taxon>Kickxellomycotina</taxon>
        <taxon>Harpellomycetes</taxon>
        <taxon>Harpellales</taxon>
        <taxon>Legeriomycetaceae</taxon>
        <taxon>Smittium</taxon>
    </lineage>
</organism>
<dbReference type="EMBL" id="LSSL01003241">
    <property type="protein sequence ID" value="OLY80694.1"/>
    <property type="molecule type" value="Genomic_DNA"/>
</dbReference>
<keyword evidence="2" id="KW-1185">Reference proteome</keyword>
<name>A0A1R0GUY3_9FUNG</name>